<gene>
    <name evidence="1" type="ORF">LOK49_LG15G02435</name>
</gene>
<accession>A0ACC0F9E1</accession>
<dbReference type="Proteomes" id="UP001060215">
    <property type="component" value="Chromosome 11"/>
</dbReference>
<proteinExistence type="predicted"/>
<protein>
    <submittedName>
        <fullName evidence="1">Self-incompatibility protein S1</fullName>
    </submittedName>
</protein>
<organism evidence="1 2">
    <name type="scientific">Camellia lanceoleosa</name>
    <dbReference type="NCBI Taxonomy" id="1840588"/>
    <lineage>
        <taxon>Eukaryota</taxon>
        <taxon>Viridiplantae</taxon>
        <taxon>Streptophyta</taxon>
        <taxon>Embryophyta</taxon>
        <taxon>Tracheophyta</taxon>
        <taxon>Spermatophyta</taxon>
        <taxon>Magnoliopsida</taxon>
        <taxon>eudicotyledons</taxon>
        <taxon>Gunneridae</taxon>
        <taxon>Pentapetalae</taxon>
        <taxon>asterids</taxon>
        <taxon>Ericales</taxon>
        <taxon>Theaceae</taxon>
        <taxon>Camellia</taxon>
    </lineage>
</organism>
<reference evidence="1 2" key="1">
    <citation type="journal article" date="2022" name="Plant J.">
        <title>Chromosome-level genome of Camellia lanceoleosa provides a valuable resource for understanding genome evolution and self-incompatibility.</title>
        <authorList>
            <person name="Gong W."/>
            <person name="Xiao S."/>
            <person name="Wang L."/>
            <person name="Liao Z."/>
            <person name="Chang Y."/>
            <person name="Mo W."/>
            <person name="Hu G."/>
            <person name="Li W."/>
            <person name="Zhao G."/>
            <person name="Zhu H."/>
            <person name="Hu X."/>
            <person name="Ji K."/>
            <person name="Xiang X."/>
            <person name="Song Q."/>
            <person name="Yuan D."/>
            <person name="Jin S."/>
            <person name="Zhang L."/>
        </authorList>
    </citation>
    <scope>NUCLEOTIDE SEQUENCE [LARGE SCALE GENOMIC DNA]</scope>
    <source>
        <strain evidence="1">SQ_2022a</strain>
    </source>
</reference>
<comment type="caution">
    <text evidence="1">The sequence shown here is derived from an EMBL/GenBank/DDBJ whole genome shotgun (WGS) entry which is preliminary data.</text>
</comment>
<name>A0ACC0F9E1_9ERIC</name>
<evidence type="ECO:0000313" key="2">
    <source>
        <dbReference type="Proteomes" id="UP001060215"/>
    </source>
</evidence>
<dbReference type="EMBL" id="CM045768">
    <property type="protein sequence ID" value="KAI7984036.1"/>
    <property type="molecule type" value="Genomic_DNA"/>
</dbReference>
<keyword evidence="2" id="KW-1185">Reference proteome</keyword>
<evidence type="ECO:0000313" key="1">
    <source>
        <dbReference type="EMBL" id="KAI7984036.1"/>
    </source>
</evidence>
<sequence length="135" mass="15877">MKTITNLGILMLLLISWTCTTNAKVHVHVMNQLGGGRWMDIHCQSKDDDLGYQKVEDGAETMWSFSVNFWGTTLFYCDVLWKGSVWRHFNAYDADKDYRRCRSECRWMISEEGLLYGYNQENGIWEVFVPHSQYS</sequence>